<dbReference type="InterPro" id="IPR025965">
    <property type="entry name" value="FlgD/Vpr_Ig-like"/>
</dbReference>
<feature type="chain" id="PRO_5036816348" description="FlgD/Vpr Ig-like domain-containing protein" evidence="2">
    <location>
        <begin position="24"/>
        <end position="1481"/>
    </location>
</feature>
<evidence type="ECO:0000256" key="2">
    <source>
        <dbReference type="SAM" id="SignalP"/>
    </source>
</evidence>
<keyword evidence="2" id="KW-0732">Signal</keyword>
<proteinExistence type="predicted"/>
<feature type="signal peptide" evidence="2">
    <location>
        <begin position="1"/>
        <end position="23"/>
    </location>
</feature>
<feature type="domain" description="FlgD/Vpr Ig-like" evidence="3">
    <location>
        <begin position="1408"/>
        <end position="1468"/>
    </location>
</feature>
<evidence type="ECO:0000259" key="3">
    <source>
        <dbReference type="Pfam" id="PF13860"/>
    </source>
</evidence>
<dbReference type="Pfam" id="PF13860">
    <property type="entry name" value="FlgD_ig"/>
    <property type="match status" value="1"/>
</dbReference>
<sequence>MRRRLALLALVMLALAPVRPARATLHEIPVQFRVLDTVERDGARLRGTIEVRALKTTVFEARGLSQSRGRARFAQRPASRPLVEGSTVRVPFEADAGAGAGLVLLEYTCDGDDGRWLLDPAELETAGRPRAAKQRRAAPGSAPLPEPTADELAMTVRARPAVATPAITVPGERDIRVYGSLKYDRPTATGGSVELPVEGVTVKIYDNDYPILTYLLSTETDANGNFDVTWHWVPINPFDTDPDLTLEFVVQNSHFTLRTPSGLFVYSELTGTMNNVGTSANFGEYSATDERTMQSHDILTNLMRTRRWFADQGWNMGHVSVIWPEPFDDVFGSGSWYSSLENAIHLGRDRAWHAPTAIHEYGHFFISQYGSMLTPDYCNGVCDGVPAPVPTPWACGHCRWCTETDHDAWNEGIANAIAEYVTNLYSLYAVYVYDAEGVATCDATGGYGDPLRTEGHLQALIRDMTDPADPGEITAGAGDFRDLTQLPFVRMLQVADWDNPVTTQQFVDRYRARFPADRRSLYWCMRMAGFAASDVTPPTQPGVIALTGGRSFGFPSPDRTIFFNWIAASDLDAGVDTYHIGISTTPVAPGGAGTIYHWWQEGDSLSDHYTLPSSGTYYINVTAIDHEGNEGPVRSSGSVIVGNPDPAQLTSSLGIGWADVTVARGAADAGLNSVPLPTSILPGFATNTYWNFSARNVGGATTTDSVTAGLLLDGAIVRSYTWRPILANEPFGRINEGPVYVRGGRHAFVSMLDHTHRLAESNESDNLFGRQFVWSPFNLVANTAYVAVAPPPAAAWDGLGGAFWYNATGERMSAPSGSWWNLTWVAGGSSTTDYDCRLHFPTTSADTGFGASRGYSGRGPGCLDAVLANKNTVGSGSWDVGVLNRTGQTATFVVKHVTSASFTFDDSVAFTMPSGEYAIVRELYVGAAQLGPVSVVVDGAAGAGKLYVAWYDRTFTTGGLLDGVVGTSDANGRARVDVNVNTAGYYGVVIWRDPKDGSSALPLRIEMGTTPPDLIPYAMAGWHSPFVPRPRHDGTPSSVPLPDTLYGDSTATALNLALRNESAGGGGAFQAQFDLDGVATWWLNVGAFGGWATSGLNDPGNFNVRGGRHTLVARYDQPNRVEEIREDNNTFGEQYVWGPKGAAMESGFLRSNPPDRTGGWDAVSTGEALYYNCDGWRTPRFAASGNDGWWGAVVSIPFGDVDLRLHEVAQGAKTGFGANLATSAWGLYESDFAIVNFNRTPFRAFDVGQLSTPTGAWYYLAEAVKSRWLASSPAGLYGPYTFDSNTLLKLHEVYLPAGSYVVELVSDAGQIDWGLSLYGTTGATYGKSDALGASWGAPQGVDEAFAVTVPTAGYHAVAVWRVGVGGSNDGTYRLRFRSATTDAPGAPHVAATRLAVPRPNPFAGAADLSFTLATEGDVMLAVYDLRGARVRTLASGRRGTGEHAIRWDGRDEDGRAVAPGVYLVRLDAGAAHDVAKLVRME</sequence>
<protein>
    <recommendedName>
        <fullName evidence="3">FlgD/Vpr Ig-like domain-containing protein</fullName>
    </recommendedName>
</protein>
<reference evidence="4" key="1">
    <citation type="submission" date="2020-07" db="EMBL/GenBank/DDBJ databases">
        <title>Huge and variable diversity of episymbiotic CPR bacteria and DPANN archaea in groundwater ecosystems.</title>
        <authorList>
            <person name="He C.Y."/>
            <person name="Keren R."/>
            <person name="Whittaker M."/>
            <person name="Farag I.F."/>
            <person name="Doudna J."/>
            <person name="Cate J.H.D."/>
            <person name="Banfield J.F."/>
        </authorList>
    </citation>
    <scope>NUCLEOTIDE SEQUENCE</scope>
    <source>
        <strain evidence="4">NC_groundwater_1813_Pr3_B-0.1um_71_17</strain>
    </source>
</reference>
<feature type="region of interest" description="Disordered" evidence="1">
    <location>
        <begin position="126"/>
        <end position="147"/>
    </location>
</feature>
<evidence type="ECO:0000256" key="1">
    <source>
        <dbReference type="SAM" id="MobiDB-lite"/>
    </source>
</evidence>
<comment type="caution">
    <text evidence="4">The sequence shown here is derived from an EMBL/GenBank/DDBJ whole genome shotgun (WGS) entry which is preliminary data.</text>
</comment>
<gene>
    <name evidence="4" type="ORF">HZA61_03775</name>
</gene>
<name>A0A933S9S5_UNCEI</name>
<evidence type="ECO:0000313" key="5">
    <source>
        <dbReference type="Proteomes" id="UP000696931"/>
    </source>
</evidence>
<accession>A0A933S9S5</accession>
<organism evidence="4 5">
    <name type="scientific">Eiseniibacteriota bacterium</name>
    <dbReference type="NCBI Taxonomy" id="2212470"/>
    <lineage>
        <taxon>Bacteria</taxon>
        <taxon>Candidatus Eiseniibacteriota</taxon>
    </lineage>
</organism>
<dbReference type="Proteomes" id="UP000696931">
    <property type="component" value="Unassembled WGS sequence"/>
</dbReference>
<dbReference type="EMBL" id="JACRIW010000031">
    <property type="protein sequence ID" value="MBI5168587.1"/>
    <property type="molecule type" value="Genomic_DNA"/>
</dbReference>
<dbReference type="Gene3D" id="2.60.40.4070">
    <property type="match status" value="1"/>
</dbReference>
<evidence type="ECO:0000313" key="4">
    <source>
        <dbReference type="EMBL" id="MBI5168587.1"/>
    </source>
</evidence>